<keyword evidence="3" id="KW-0813">Transport</keyword>
<comment type="similarity">
    <text evidence="2">Belongs to the porin LamB (TC 1.B.3) family.</text>
</comment>
<dbReference type="PANTHER" id="PTHR38762:SF1">
    <property type="entry name" value="CRYPTIC OUTER MEMBRANE PORIN BGLH-RELATED"/>
    <property type="match status" value="1"/>
</dbReference>
<keyword evidence="9" id="KW-0998">Cell outer membrane</keyword>
<dbReference type="RefSeq" id="WP_004745708.1">
    <property type="nucleotide sequence ID" value="NZ_CBCRVR010000001.1"/>
</dbReference>
<dbReference type="Gene3D" id="2.40.170.10">
    <property type="entry name" value="Porin, LamB type"/>
    <property type="match status" value="1"/>
</dbReference>
<keyword evidence="7" id="KW-0626">Porin</keyword>
<keyword evidence="4" id="KW-1134">Transmembrane beta strand</keyword>
<keyword evidence="10" id="KW-0732">Signal</keyword>
<proteinExistence type="inferred from homology"/>
<dbReference type="GO" id="GO:0015288">
    <property type="term" value="F:porin activity"/>
    <property type="evidence" value="ECO:0007669"/>
    <property type="project" value="UniProtKB-KW"/>
</dbReference>
<dbReference type="InterPro" id="IPR050286">
    <property type="entry name" value="G_neg_Bact_CarbUptk_Porin"/>
</dbReference>
<evidence type="ECO:0000256" key="9">
    <source>
        <dbReference type="ARBA" id="ARBA00023237"/>
    </source>
</evidence>
<evidence type="ECO:0000256" key="5">
    <source>
        <dbReference type="ARBA" id="ARBA00022692"/>
    </source>
</evidence>
<dbReference type="GO" id="GO:0006811">
    <property type="term" value="P:monoatomic ion transport"/>
    <property type="evidence" value="ECO:0007669"/>
    <property type="project" value="UniProtKB-KW"/>
</dbReference>
<evidence type="ECO:0000256" key="1">
    <source>
        <dbReference type="ARBA" id="ARBA00004571"/>
    </source>
</evidence>
<dbReference type="AlphaFoldDB" id="A0AAE5EVH0"/>
<dbReference type="GeneID" id="23447496"/>
<accession>A0AAE5EVH0</accession>
<dbReference type="Pfam" id="PF02264">
    <property type="entry name" value="LamB"/>
    <property type="match status" value="1"/>
</dbReference>
<evidence type="ECO:0000256" key="4">
    <source>
        <dbReference type="ARBA" id="ARBA00022452"/>
    </source>
</evidence>
<evidence type="ECO:0000256" key="7">
    <source>
        <dbReference type="ARBA" id="ARBA00023114"/>
    </source>
</evidence>
<evidence type="ECO:0000256" key="2">
    <source>
        <dbReference type="ARBA" id="ARBA00007055"/>
    </source>
</evidence>
<dbReference type="EMBL" id="VTXO01000001">
    <property type="protein sequence ID" value="NOI79395.1"/>
    <property type="molecule type" value="Genomic_DNA"/>
</dbReference>
<dbReference type="PANTHER" id="PTHR38762">
    <property type="entry name" value="CRYPTIC OUTER MEMBRANE PORIN BGLH-RELATED"/>
    <property type="match status" value="1"/>
</dbReference>
<comment type="subcellular location">
    <subcellularLocation>
        <location evidence="1">Cell outer membrane</location>
        <topology evidence="1">Multi-pass membrane protein</topology>
    </subcellularLocation>
</comment>
<feature type="chain" id="PRO_5042264620" evidence="10">
    <location>
        <begin position="23"/>
        <end position="429"/>
    </location>
</feature>
<evidence type="ECO:0000256" key="3">
    <source>
        <dbReference type="ARBA" id="ARBA00022448"/>
    </source>
</evidence>
<keyword evidence="5" id="KW-0812">Transmembrane</keyword>
<evidence type="ECO:0000313" key="11">
    <source>
        <dbReference type="EMBL" id="NOI79395.1"/>
    </source>
</evidence>
<evidence type="ECO:0000313" key="12">
    <source>
        <dbReference type="Proteomes" id="UP000572722"/>
    </source>
</evidence>
<dbReference type="GO" id="GO:0046930">
    <property type="term" value="C:pore complex"/>
    <property type="evidence" value="ECO:0007669"/>
    <property type="project" value="UniProtKB-KW"/>
</dbReference>
<dbReference type="SUPFAM" id="SSF56935">
    <property type="entry name" value="Porins"/>
    <property type="match status" value="1"/>
</dbReference>
<keyword evidence="8" id="KW-0472">Membrane</keyword>
<name>A0AAE5EVH0_9VIBR</name>
<feature type="signal peptide" evidence="10">
    <location>
        <begin position="1"/>
        <end position="22"/>
    </location>
</feature>
<reference evidence="11 12" key="1">
    <citation type="submission" date="2019-08" db="EMBL/GenBank/DDBJ databases">
        <title>Draft genome sequencing and comparative genomics of hatchery-associated Vibrios.</title>
        <authorList>
            <person name="Kehlet-Delgado H."/>
            <person name="Mueller R.S."/>
        </authorList>
    </citation>
    <scope>NUCLEOTIDE SEQUENCE [LARGE SCALE GENOMIC DNA]</scope>
    <source>
        <strain evidence="11 12">01-65-5-1</strain>
    </source>
</reference>
<evidence type="ECO:0000256" key="8">
    <source>
        <dbReference type="ARBA" id="ARBA00023136"/>
    </source>
</evidence>
<protein>
    <submittedName>
        <fullName evidence="11">Maltoporin</fullName>
    </submittedName>
</protein>
<dbReference type="GO" id="GO:0015144">
    <property type="term" value="F:carbohydrate transmembrane transporter activity"/>
    <property type="evidence" value="ECO:0007669"/>
    <property type="project" value="TreeGrafter"/>
</dbReference>
<comment type="caution">
    <text evidence="11">The sequence shown here is derived from an EMBL/GenBank/DDBJ whole genome shotgun (WGS) entry which is preliminary data.</text>
</comment>
<dbReference type="InterPro" id="IPR036998">
    <property type="entry name" value="Porin_LamB_sf"/>
</dbReference>
<dbReference type="InterPro" id="IPR003192">
    <property type="entry name" value="Porin_LamB"/>
</dbReference>
<organism evidence="11 12">
    <name type="scientific">Vibrio tubiashii</name>
    <dbReference type="NCBI Taxonomy" id="29498"/>
    <lineage>
        <taxon>Bacteria</taxon>
        <taxon>Pseudomonadati</taxon>
        <taxon>Pseudomonadota</taxon>
        <taxon>Gammaproteobacteria</taxon>
        <taxon>Vibrionales</taxon>
        <taxon>Vibrionaceae</taxon>
        <taxon>Vibrio</taxon>
        <taxon>Vibrio oreintalis group</taxon>
    </lineage>
</organism>
<keyword evidence="6" id="KW-0406">Ion transport</keyword>
<sequence length="429" mass="46806">MKKVSVLAAAVVSALVAGSAFASELQFNGYMRAGIGTNVDGGAAASYGNGGSGHAVGRLGDEVDTYAEIALGKEVYNQNDVAFSVHTRFAYASKEGNVDRQGNSMQRVGDGGPWDSGNTSLREAFVKADYADYTIWGGKRFYQRKDIHILDFYYLNNSGYGAGIENIDTGFGNFSAAVTMSSEDWQDDYSNGLHGDDWRRSYKGDFRLSGIQANENGSIDLALIVGTASLSEGQEKTVSNKSLTDNTGALATIEHTQGNFFGGFNKLIFQYGTDGLAIGGFDNHAGEGMNAVKGNGWRIIDWGVVEQDQWNLGYSAIYGSKDIDETTSKNSFMKGKTDFYNFVVRPGYKWNETMATVLELGYANERTEGNDWQDLTKVTLAQEWNAGSNFWARPSIRAYVTNYSGDKVKDDTNGNKAETMVGVQVEAWW</sequence>
<dbReference type="GO" id="GO:0015774">
    <property type="term" value="P:polysaccharide transport"/>
    <property type="evidence" value="ECO:0007669"/>
    <property type="project" value="TreeGrafter"/>
</dbReference>
<evidence type="ECO:0000256" key="10">
    <source>
        <dbReference type="SAM" id="SignalP"/>
    </source>
</evidence>
<evidence type="ECO:0000256" key="6">
    <source>
        <dbReference type="ARBA" id="ARBA00023065"/>
    </source>
</evidence>
<dbReference type="Proteomes" id="UP000572722">
    <property type="component" value="Unassembled WGS sequence"/>
</dbReference>
<gene>
    <name evidence="11" type="ORF">F0237_01885</name>
</gene>
<dbReference type="GO" id="GO:0009279">
    <property type="term" value="C:cell outer membrane"/>
    <property type="evidence" value="ECO:0007669"/>
    <property type="project" value="UniProtKB-SubCell"/>
</dbReference>